<dbReference type="AlphaFoldDB" id="A0A3M6R250"/>
<dbReference type="PROSITE" id="PS51257">
    <property type="entry name" value="PROKAR_LIPOPROTEIN"/>
    <property type="match status" value="1"/>
</dbReference>
<protein>
    <submittedName>
        <fullName evidence="1">Uncharacterized protein</fullName>
    </submittedName>
</protein>
<accession>A0A3M6R250</accession>
<dbReference type="EMBL" id="RDQJ01000031">
    <property type="protein sequence ID" value="RMX09354.1"/>
    <property type="molecule type" value="Genomic_DNA"/>
</dbReference>
<sequence>MHIKVFAGPARILDNASLVQATHMAIACPMSLAQWLKLWKCIMFNLFALLYDPTGSVDNDSLIDDLKQRFPWIKEYRVFTETLQFPAITRVILEKDGWRVRFNIRAQEDMTLSLSRLQKILKKKTALPENFLSYNKELAIGFGDDPERRFTDEIIHIGEFVRENYPGVVIYDQYNEDVW</sequence>
<comment type="caution">
    <text evidence="1">The sequence shown here is derived from an EMBL/GenBank/DDBJ whole genome shotgun (WGS) entry which is preliminary data.</text>
</comment>
<evidence type="ECO:0000313" key="2">
    <source>
        <dbReference type="Proteomes" id="UP000275180"/>
    </source>
</evidence>
<proteinExistence type="predicted"/>
<evidence type="ECO:0000313" key="1">
    <source>
        <dbReference type="EMBL" id="RMX09354.1"/>
    </source>
</evidence>
<name>A0A3M6R250_9BURK</name>
<organism evidence="1 2">
    <name type="scientific">Vandammella animalimorsus</name>
    <dbReference type="NCBI Taxonomy" id="2029117"/>
    <lineage>
        <taxon>Bacteria</taxon>
        <taxon>Pseudomonadati</taxon>
        <taxon>Pseudomonadota</taxon>
        <taxon>Betaproteobacteria</taxon>
        <taxon>Burkholderiales</taxon>
        <taxon>Comamonadaceae</taxon>
        <taxon>Vandammella</taxon>
    </lineage>
</organism>
<dbReference type="Proteomes" id="UP000275180">
    <property type="component" value="Unassembled WGS sequence"/>
</dbReference>
<reference evidence="1 2" key="1">
    <citation type="submission" date="2018-10" db="EMBL/GenBank/DDBJ databases">
        <title>Comamonadaceae CDC group NO-1 genome sequencing and assembly.</title>
        <authorList>
            <person name="Bernier A.-M."/>
            <person name="Bernard K."/>
        </authorList>
    </citation>
    <scope>NUCLEOTIDE SEQUENCE [LARGE SCALE GENOMIC DNA]</scope>
    <source>
        <strain evidence="1 2">NML180582</strain>
    </source>
</reference>
<gene>
    <name evidence="1" type="ORF">EBQ34_13540</name>
</gene>